<sequence>MAYVSIDERYLIRVEIEDNQVEIIQREYQKKDKDTKKPTGEIGMLYSQMGYIYLGKQVIECKLGMQKDQPPYPAGMYLLHPATLKVDGFGGLDFGFDTILIPISEAKAK</sequence>
<dbReference type="EMBL" id="AAKZQX010000019">
    <property type="protein sequence ID" value="ECX6033864.1"/>
    <property type="molecule type" value="Genomic_DNA"/>
</dbReference>
<gene>
    <name evidence="4" type="ORF">ATT75_13960</name>
</gene>
<evidence type="ECO:0000256" key="2">
    <source>
        <dbReference type="ARBA" id="ARBA00023125"/>
    </source>
</evidence>
<keyword evidence="1" id="KW-0235">DNA replication</keyword>
<dbReference type="Pfam" id="PF02303">
    <property type="entry name" value="Phage_DNA_bind"/>
    <property type="match status" value="1"/>
</dbReference>
<proteinExistence type="predicted"/>
<dbReference type="GO" id="GO:0003697">
    <property type="term" value="F:single-stranded DNA binding"/>
    <property type="evidence" value="ECO:0007669"/>
    <property type="project" value="InterPro"/>
</dbReference>
<dbReference type="InterPro" id="IPR003512">
    <property type="entry name" value="Phage_M13_G5P_DNA-bd"/>
</dbReference>
<dbReference type="Gene3D" id="2.40.50.140">
    <property type="entry name" value="Nucleic acid-binding proteins"/>
    <property type="match status" value="1"/>
</dbReference>
<dbReference type="GO" id="GO:0006260">
    <property type="term" value="P:DNA replication"/>
    <property type="evidence" value="ECO:0007669"/>
    <property type="project" value="UniProtKB-KW"/>
</dbReference>
<name>A0A619AF13_SALET</name>
<evidence type="ECO:0000256" key="3">
    <source>
        <dbReference type="ARBA" id="ARBA00030596"/>
    </source>
</evidence>
<evidence type="ECO:0000256" key="1">
    <source>
        <dbReference type="ARBA" id="ARBA00022705"/>
    </source>
</evidence>
<dbReference type="InterPro" id="IPR012340">
    <property type="entry name" value="NA-bd_OB-fold"/>
</dbReference>
<evidence type="ECO:0000313" key="4">
    <source>
        <dbReference type="EMBL" id="ECX6033864.1"/>
    </source>
</evidence>
<dbReference type="AlphaFoldDB" id="A0A619AF13"/>
<protein>
    <recommendedName>
        <fullName evidence="3">Single-stranded DNA-binding protein</fullName>
    </recommendedName>
</protein>
<accession>A0A619AF13</accession>
<dbReference type="SUPFAM" id="SSF50249">
    <property type="entry name" value="Nucleic acid-binding proteins"/>
    <property type="match status" value="1"/>
</dbReference>
<organism evidence="4">
    <name type="scientific">Salmonella enterica subsp. enterica serovar Panama</name>
    <dbReference type="NCBI Taxonomy" id="29472"/>
    <lineage>
        <taxon>Bacteria</taxon>
        <taxon>Pseudomonadati</taxon>
        <taxon>Pseudomonadota</taxon>
        <taxon>Gammaproteobacteria</taxon>
        <taxon>Enterobacterales</taxon>
        <taxon>Enterobacteriaceae</taxon>
        <taxon>Salmonella</taxon>
    </lineage>
</organism>
<comment type="caution">
    <text evidence="4">The sequence shown here is derived from an EMBL/GenBank/DDBJ whole genome shotgun (WGS) entry which is preliminary data.</text>
</comment>
<reference evidence="4" key="1">
    <citation type="submission" date="2018-07" db="EMBL/GenBank/DDBJ databases">
        <authorList>
            <consortium name="PulseNet: The National Subtyping Network for Foodborne Disease Surveillance"/>
            <person name="Tarr C.L."/>
            <person name="Trees E."/>
            <person name="Katz L.S."/>
            <person name="Carleton-Romer H.A."/>
            <person name="Stroika S."/>
            <person name="Kucerova Z."/>
            <person name="Roache K.F."/>
            <person name="Sabol A.L."/>
            <person name="Besser J."/>
            <person name="Gerner-Smidt P."/>
        </authorList>
    </citation>
    <scope>NUCLEOTIDE SEQUENCE</scope>
    <source>
        <strain evidence="4">PNUSAS001246</strain>
    </source>
</reference>
<keyword evidence="2" id="KW-0238">DNA-binding</keyword>